<reference evidence="1" key="1">
    <citation type="journal article" date="2017" name="Parasit. Vectors">
        <title>Sialotranscriptomics of Rhipicephalus zambeziensis reveals intricate expression profiles of secretory proteins and suggests tight temporal transcriptional regulation during blood-feeding.</title>
        <authorList>
            <person name="de Castro M.H."/>
            <person name="de Klerk D."/>
            <person name="Pienaar R."/>
            <person name="Rees D.J.G."/>
            <person name="Mans B.J."/>
        </authorList>
    </citation>
    <scope>NUCLEOTIDE SEQUENCE</scope>
    <source>
        <tissue evidence="1">Salivary glands</tissue>
    </source>
</reference>
<organism evidence="1">
    <name type="scientific">Rhipicephalus zambeziensis</name>
    <dbReference type="NCBI Taxonomy" id="60191"/>
    <lineage>
        <taxon>Eukaryota</taxon>
        <taxon>Metazoa</taxon>
        <taxon>Ecdysozoa</taxon>
        <taxon>Arthropoda</taxon>
        <taxon>Chelicerata</taxon>
        <taxon>Arachnida</taxon>
        <taxon>Acari</taxon>
        <taxon>Parasitiformes</taxon>
        <taxon>Ixodida</taxon>
        <taxon>Ixodoidea</taxon>
        <taxon>Ixodidae</taxon>
        <taxon>Rhipicephalinae</taxon>
        <taxon>Rhipicephalus</taxon>
        <taxon>Rhipicephalus</taxon>
    </lineage>
</organism>
<dbReference type="EMBL" id="GFPF01003371">
    <property type="protein sequence ID" value="MAA14517.1"/>
    <property type="molecule type" value="Transcribed_RNA"/>
</dbReference>
<protein>
    <submittedName>
        <fullName evidence="1">Uncharacterized protein</fullName>
    </submittedName>
</protein>
<dbReference type="AlphaFoldDB" id="A0A224YA42"/>
<name>A0A224YA42_9ACAR</name>
<accession>A0A224YA42</accession>
<evidence type="ECO:0000313" key="1">
    <source>
        <dbReference type="EMBL" id="MAA14517.1"/>
    </source>
</evidence>
<sequence>MLVAQAPPVANKHCLAVQPAQGPFPAALFGFCRCSGLVRLGGISGRSGGLLLGHVWHCAHARRSLTCLPIQQAKYNTLCTRK</sequence>
<proteinExistence type="predicted"/>